<evidence type="ECO:0000256" key="4">
    <source>
        <dbReference type="ARBA" id="ARBA00022729"/>
    </source>
</evidence>
<name>A0AAD9L7F9_PAPLA</name>
<gene>
    <name evidence="7" type="ORF">DB88DRAFT_484124</name>
</gene>
<evidence type="ECO:0000256" key="3">
    <source>
        <dbReference type="ARBA" id="ARBA00022525"/>
    </source>
</evidence>
<reference evidence="7" key="1">
    <citation type="submission" date="2023-02" db="EMBL/GenBank/DDBJ databases">
        <title>Identification and recombinant expression of a fungal hydrolase from Papiliotrema laurentii that hydrolyzes apple cutin and clears colloidal polyester polyurethane.</title>
        <authorList>
            <consortium name="DOE Joint Genome Institute"/>
            <person name="Roman V.A."/>
            <person name="Bojanowski C."/>
            <person name="Crable B.R."/>
            <person name="Wagner D.N."/>
            <person name="Hung C.S."/>
            <person name="Nadeau L.J."/>
            <person name="Schratz L."/>
            <person name="Haridas S."/>
            <person name="Pangilinan J."/>
            <person name="Lipzen A."/>
            <person name="Na H."/>
            <person name="Yan M."/>
            <person name="Ng V."/>
            <person name="Grigoriev I.V."/>
            <person name="Spatafora J.W."/>
            <person name="Barlow D."/>
            <person name="Biffinger J."/>
            <person name="Kelley-Loughnane N."/>
            <person name="Varaljay V.A."/>
            <person name="Crookes-Goodson W.J."/>
        </authorList>
    </citation>
    <scope>NUCLEOTIDE SEQUENCE</scope>
    <source>
        <strain evidence="7">5307AH</strain>
    </source>
</reference>
<evidence type="ECO:0000256" key="2">
    <source>
        <dbReference type="ARBA" id="ARBA00005679"/>
    </source>
</evidence>
<protein>
    <submittedName>
        <fullName evidence="7">Uncharacterized protein</fullName>
    </submittedName>
</protein>
<dbReference type="InterPro" id="IPR004911">
    <property type="entry name" value="Interferon-induced_GILT"/>
</dbReference>
<dbReference type="GO" id="GO:0016671">
    <property type="term" value="F:oxidoreductase activity, acting on a sulfur group of donors, disulfide as acceptor"/>
    <property type="evidence" value="ECO:0007669"/>
    <property type="project" value="InterPro"/>
</dbReference>
<dbReference type="PANTHER" id="PTHR13234:SF8">
    <property type="entry name" value="GAMMA-INTERFERON-INDUCIBLE LYSOSOMAL THIOL REDUCTASE"/>
    <property type="match status" value="1"/>
</dbReference>
<dbReference type="PANTHER" id="PTHR13234">
    <property type="entry name" value="GAMMA-INTERFERON INDUCIBLE LYSOSOMAL THIOL REDUCTASE GILT"/>
    <property type="match status" value="1"/>
</dbReference>
<dbReference type="Pfam" id="PF03227">
    <property type="entry name" value="GILT"/>
    <property type="match status" value="1"/>
</dbReference>
<keyword evidence="8" id="KW-1185">Reference proteome</keyword>
<evidence type="ECO:0000313" key="7">
    <source>
        <dbReference type="EMBL" id="KAK1925492.1"/>
    </source>
</evidence>
<keyword evidence="3" id="KW-0964">Secreted</keyword>
<organism evidence="7 8">
    <name type="scientific">Papiliotrema laurentii</name>
    <name type="common">Cryptococcus laurentii</name>
    <dbReference type="NCBI Taxonomy" id="5418"/>
    <lineage>
        <taxon>Eukaryota</taxon>
        <taxon>Fungi</taxon>
        <taxon>Dikarya</taxon>
        <taxon>Basidiomycota</taxon>
        <taxon>Agaricomycotina</taxon>
        <taxon>Tremellomycetes</taxon>
        <taxon>Tremellales</taxon>
        <taxon>Rhynchogastremaceae</taxon>
        <taxon>Papiliotrema</taxon>
    </lineage>
</organism>
<proteinExistence type="inferred from homology"/>
<feature type="chain" id="PRO_5042087477" evidence="6">
    <location>
        <begin position="20"/>
        <end position="258"/>
    </location>
</feature>
<evidence type="ECO:0000256" key="6">
    <source>
        <dbReference type="SAM" id="SignalP"/>
    </source>
</evidence>
<dbReference type="Proteomes" id="UP001182556">
    <property type="component" value="Unassembled WGS sequence"/>
</dbReference>
<evidence type="ECO:0000313" key="8">
    <source>
        <dbReference type="Proteomes" id="UP001182556"/>
    </source>
</evidence>
<accession>A0AAD9L7F9</accession>
<feature type="signal peptide" evidence="6">
    <location>
        <begin position="1"/>
        <end position="19"/>
    </location>
</feature>
<keyword evidence="5" id="KW-0325">Glycoprotein</keyword>
<evidence type="ECO:0000256" key="1">
    <source>
        <dbReference type="ARBA" id="ARBA00004613"/>
    </source>
</evidence>
<comment type="caution">
    <text evidence="7">The sequence shown here is derived from an EMBL/GenBank/DDBJ whole genome shotgun (WGS) entry which is preliminary data.</text>
</comment>
<comment type="subcellular location">
    <subcellularLocation>
        <location evidence="1">Secreted</location>
    </subcellularLocation>
</comment>
<comment type="similarity">
    <text evidence="2">Belongs to the GILT family.</text>
</comment>
<evidence type="ECO:0000256" key="5">
    <source>
        <dbReference type="ARBA" id="ARBA00023180"/>
    </source>
</evidence>
<sequence>MRLSTALVAAWLLVSPAQSLPPALWSNTEQTPLGQDPRVLSGGKDGPRVNVTLYVMSRCPDARLCEAVFDDVLQHPGIRDKIHFTVDVVAHLNQTERLGVECKHGEAECRGNIHDLCLQRHVPLPEFYASVQCQNFETPFPGKIGDVALTRRCATASKVDWWGSGVGECILGKGARRDDGKRATKKGTVGEEGKRLLVESIGRTEAAGVTKSCTIDIGETGKRRCIVDGGKWSGCDDGHTSSDFIRVIQKEWEALQSQ</sequence>
<dbReference type="EMBL" id="JAODAN010000003">
    <property type="protein sequence ID" value="KAK1925492.1"/>
    <property type="molecule type" value="Genomic_DNA"/>
</dbReference>
<dbReference type="AlphaFoldDB" id="A0AAD9L7F9"/>
<dbReference type="GO" id="GO:0005576">
    <property type="term" value="C:extracellular region"/>
    <property type="evidence" value="ECO:0007669"/>
    <property type="project" value="UniProtKB-SubCell"/>
</dbReference>
<keyword evidence="4 6" id="KW-0732">Signal</keyword>